<keyword evidence="1" id="KW-0472">Membrane</keyword>
<dbReference type="OrthoDB" id="2504162at2759"/>
<feature type="transmembrane region" description="Helical" evidence="1">
    <location>
        <begin position="560"/>
        <end position="577"/>
    </location>
</feature>
<sequence length="584" mass="69147">MLGQDPKEVVNHATRLSWFLQECLTLGTLRGFRHFDTFMRGREELVLRVYSITQSPTCSTLLPSEIDSRSILPLPELTSPLDEDLSRETERTVFLITGYAKYRCPYVWLRSHKELLIEHNESDKENPLQLTTTDEWKIKDIKLWQIVAEIIFLTIHADNPFEIDFDFLEQLPAQESRLLNHSLLKFLEAVYVQSDDSFVDKEFQLLFNYKLEEEEEGEILKSRNRMLPVFKVELNQVSIYRLIHHEYDKHYISAGQLFQACGLTITEGLFLFELKLSDFEVDFLNSQFPFCDIWVSVEMAKSMASALGVDYELSLLLDNALDDCYSSDNVNRNEMMHNWIVPSIPHLQYSTRALLETRFEQVEMLSSNRKIRTQISRMRQRGIVMKDKTQNGLVRWQVTAYEHHLTKQDVWVDYGSIWDSMQGLLFDLQTLSREGRLVKNERVLPNNIMVGNMPLKRDHLNHQHGLQQVYIGYMIEKMMNELNRISLKDHNTQPIENSTSHHIVFHDRLDMIEQELYKMKKKGNKRIEEIEVLQQRCIQQLNEINNWKIKFEKTRQSERIWIFLFILSALFIVYYLYKINITVK</sequence>
<protein>
    <recommendedName>
        <fullName evidence="2">DUF7886 domain-containing protein</fullName>
    </recommendedName>
</protein>
<reference evidence="3" key="1">
    <citation type="journal article" date="2016" name="Proc. Natl. Acad. Sci. U.S.A.">
        <title>Lipid metabolic changes in an early divergent fungus govern the establishment of a mutualistic symbiosis with endobacteria.</title>
        <authorList>
            <person name="Lastovetsky O.A."/>
            <person name="Gaspar M.L."/>
            <person name="Mondo S.J."/>
            <person name="LaButti K.M."/>
            <person name="Sandor L."/>
            <person name="Grigoriev I.V."/>
            <person name="Henry S.A."/>
            <person name="Pawlowska T.E."/>
        </authorList>
    </citation>
    <scope>NUCLEOTIDE SEQUENCE [LARGE SCALE GENOMIC DNA]</scope>
    <source>
        <strain evidence="3">ATCC 52814</strain>
    </source>
</reference>
<accession>A0A1X0QVY8</accession>
<keyword evidence="1" id="KW-1133">Transmembrane helix</keyword>
<proteinExistence type="predicted"/>
<evidence type="ECO:0000313" key="3">
    <source>
        <dbReference type="EMBL" id="ORE03888.1"/>
    </source>
</evidence>
<name>A0A1X0QVY8_RHIZD</name>
<dbReference type="Pfam" id="PF25377">
    <property type="entry name" value="DUF7886"/>
    <property type="match status" value="1"/>
</dbReference>
<keyword evidence="1" id="KW-0812">Transmembrane</keyword>
<organism evidence="3">
    <name type="scientific">Rhizopus microsporus var. microsporus</name>
    <dbReference type="NCBI Taxonomy" id="86635"/>
    <lineage>
        <taxon>Eukaryota</taxon>
        <taxon>Fungi</taxon>
        <taxon>Fungi incertae sedis</taxon>
        <taxon>Mucoromycota</taxon>
        <taxon>Mucoromycotina</taxon>
        <taxon>Mucoromycetes</taxon>
        <taxon>Mucorales</taxon>
        <taxon>Mucorineae</taxon>
        <taxon>Rhizopodaceae</taxon>
        <taxon>Rhizopus</taxon>
    </lineage>
</organism>
<dbReference type="PANTHER" id="PTHR47915:SF1">
    <property type="entry name" value="SI:DKEY-19B23.7"/>
    <property type="match status" value="1"/>
</dbReference>
<feature type="domain" description="DUF7886" evidence="2">
    <location>
        <begin position="79"/>
        <end position="201"/>
    </location>
</feature>
<dbReference type="PANTHER" id="PTHR47915">
    <property type="entry name" value="SI:DKEY-19B23.7"/>
    <property type="match status" value="1"/>
</dbReference>
<dbReference type="AlphaFoldDB" id="A0A1X0QVY8"/>
<dbReference type="EMBL" id="KV921988">
    <property type="protein sequence ID" value="ORE03888.1"/>
    <property type="molecule type" value="Genomic_DNA"/>
</dbReference>
<evidence type="ECO:0000256" key="1">
    <source>
        <dbReference type="SAM" id="Phobius"/>
    </source>
</evidence>
<gene>
    <name evidence="3" type="ORF">BCV72DRAFT_337688</name>
</gene>
<evidence type="ECO:0000259" key="2">
    <source>
        <dbReference type="Pfam" id="PF25377"/>
    </source>
</evidence>
<dbReference type="InterPro" id="IPR057208">
    <property type="entry name" value="DUF7886"/>
</dbReference>
<dbReference type="VEuPathDB" id="FungiDB:BCV72DRAFT_337688"/>
<dbReference type="Proteomes" id="UP000242414">
    <property type="component" value="Unassembled WGS sequence"/>
</dbReference>